<dbReference type="EMBL" id="JAPWTK010000134">
    <property type="protein sequence ID" value="KAJ8948604.1"/>
    <property type="molecule type" value="Genomic_DNA"/>
</dbReference>
<accession>A0AAV8YAH9</accession>
<keyword evidence="2" id="KW-1185">Reference proteome</keyword>
<sequence>MKKELLKNPENRNLEQEYKRYRNRVTSLIKTAKANFYKRQIDNYSGTGDSKHIWNVINQATNDLKIKTNSEEFVIQQKETVTYLGVVVDKHIRWDSHIEYLKKKLRYVLSKIKHIKTFLQPKQLKIIYHALVESHLTYGIIAWGAANKTCLNDIAISNNCSITKWQYKIYAGKSTPDYNFSINMALVPKKRL</sequence>
<name>A0AAV8YAH9_9CUCU</name>
<protein>
    <recommendedName>
        <fullName evidence="3">Reverse transcriptase N-terminal domain-containing protein</fullName>
    </recommendedName>
</protein>
<evidence type="ECO:0000313" key="2">
    <source>
        <dbReference type="Proteomes" id="UP001162162"/>
    </source>
</evidence>
<evidence type="ECO:0000313" key="1">
    <source>
        <dbReference type="EMBL" id="KAJ8948604.1"/>
    </source>
</evidence>
<organism evidence="1 2">
    <name type="scientific">Aromia moschata</name>
    <dbReference type="NCBI Taxonomy" id="1265417"/>
    <lineage>
        <taxon>Eukaryota</taxon>
        <taxon>Metazoa</taxon>
        <taxon>Ecdysozoa</taxon>
        <taxon>Arthropoda</taxon>
        <taxon>Hexapoda</taxon>
        <taxon>Insecta</taxon>
        <taxon>Pterygota</taxon>
        <taxon>Neoptera</taxon>
        <taxon>Endopterygota</taxon>
        <taxon>Coleoptera</taxon>
        <taxon>Polyphaga</taxon>
        <taxon>Cucujiformia</taxon>
        <taxon>Chrysomeloidea</taxon>
        <taxon>Cerambycidae</taxon>
        <taxon>Cerambycinae</taxon>
        <taxon>Callichromatini</taxon>
        <taxon>Aromia</taxon>
    </lineage>
</organism>
<dbReference type="Proteomes" id="UP001162162">
    <property type="component" value="Unassembled WGS sequence"/>
</dbReference>
<reference evidence="1" key="1">
    <citation type="journal article" date="2023" name="Insect Mol. Biol.">
        <title>Genome sequencing provides insights into the evolution of gene families encoding plant cell wall-degrading enzymes in longhorned beetles.</title>
        <authorList>
            <person name="Shin N.R."/>
            <person name="Okamura Y."/>
            <person name="Kirsch R."/>
            <person name="Pauchet Y."/>
        </authorList>
    </citation>
    <scope>NUCLEOTIDE SEQUENCE</scope>
    <source>
        <strain evidence="1">AMC_N1</strain>
    </source>
</reference>
<dbReference type="AlphaFoldDB" id="A0AAV8YAH9"/>
<gene>
    <name evidence="1" type="ORF">NQ318_007608</name>
</gene>
<comment type="caution">
    <text evidence="1">The sequence shown here is derived from an EMBL/GenBank/DDBJ whole genome shotgun (WGS) entry which is preliminary data.</text>
</comment>
<proteinExistence type="predicted"/>
<evidence type="ECO:0008006" key="3">
    <source>
        <dbReference type="Google" id="ProtNLM"/>
    </source>
</evidence>